<keyword evidence="1" id="KW-0732">Signal</keyword>
<dbReference type="Pfam" id="PF09916">
    <property type="entry name" value="DUF2145"/>
    <property type="match status" value="1"/>
</dbReference>
<dbReference type="RefSeq" id="WP_220161132.1">
    <property type="nucleotide sequence ID" value="NZ_CP080507.1"/>
</dbReference>
<reference evidence="2" key="1">
    <citation type="submission" date="2021-08" db="EMBL/GenBank/DDBJ databases">
        <title>Genome of a novel bacterium of the phylum Verrucomicrobia, Oleiharenicola sp. KSB-15.</title>
        <authorList>
            <person name="Chung J.-H."/>
            <person name="Ahn J.-H."/>
            <person name="Yoon Y."/>
            <person name="Kim D.-Y."/>
            <person name="An S.-H."/>
            <person name="Park I."/>
            <person name="Yeon J."/>
        </authorList>
    </citation>
    <scope>NUCLEOTIDE SEQUENCE</scope>
    <source>
        <strain evidence="2">KSB-15</strain>
    </source>
</reference>
<dbReference type="Proteomes" id="UP000825051">
    <property type="component" value="Chromosome"/>
</dbReference>
<evidence type="ECO:0000313" key="3">
    <source>
        <dbReference type="Proteomes" id="UP000825051"/>
    </source>
</evidence>
<dbReference type="InterPro" id="IPR014547">
    <property type="entry name" value="UCP028477"/>
</dbReference>
<proteinExistence type="predicted"/>
<keyword evidence="3" id="KW-1185">Reference proteome</keyword>
<accession>A0A8F9TTJ5</accession>
<protein>
    <submittedName>
        <fullName evidence="2">DUF2145 domain-containing protein</fullName>
    </submittedName>
</protein>
<evidence type="ECO:0000313" key="2">
    <source>
        <dbReference type="EMBL" id="QYM78028.1"/>
    </source>
</evidence>
<evidence type="ECO:0000256" key="1">
    <source>
        <dbReference type="SAM" id="SignalP"/>
    </source>
</evidence>
<organism evidence="2 3">
    <name type="scientific">Horticoccus luteus</name>
    <dbReference type="NCBI Taxonomy" id="2862869"/>
    <lineage>
        <taxon>Bacteria</taxon>
        <taxon>Pseudomonadati</taxon>
        <taxon>Verrucomicrobiota</taxon>
        <taxon>Opitutia</taxon>
        <taxon>Opitutales</taxon>
        <taxon>Opitutaceae</taxon>
        <taxon>Horticoccus</taxon>
    </lineage>
</organism>
<feature type="signal peptide" evidence="1">
    <location>
        <begin position="1"/>
        <end position="26"/>
    </location>
</feature>
<name>A0A8F9TTJ5_9BACT</name>
<dbReference type="KEGG" id="ole:K0B96_11985"/>
<sequence>MKLTRLLPLFALTALATFVAPAPAFAGSAAGSRTGAEKFGDATIRQFAEKVNATLDAKKVNLAIIARSGRPRSQLPQGITYTHVAIIVFEPVRSADGHIGHTYTVYNLYQGDQGRANRSYLAQDFTYDFVSGTAERDVAVFVPIEALQKRILAVIRSPAYQALHNPDYNLVTNPWVDRFDNCVTHTLKICVAAIYQTDDRARIYDNIRRYFKPTPVKLNGLQAFGSSFMSSVSRADMDKSGLQTASYDSLKAFFAENGLMEESMTISMD</sequence>
<dbReference type="AlphaFoldDB" id="A0A8F9TTJ5"/>
<gene>
    <name evidence="2" type="ORF">K0B96_11985</name>
</gene>
<dbReference type="EMBL" id="CP080507">
    <property type="protein sequence ID" value="QYM78028.1"/>
    <property type="molecule type" value="Genomic_DNA"/>
</dbReference>
<feature type="chain" id="PRO_5034673768" evidence="1">
    <location>
        <begin position="27"/>
        <end position="269"/>
    </location>
</feature>